<gene>
    <name evidence="11" type="primary">emrB</name>
    <name evidence="11" type="ORF">NCTC13337_00457</name>
</gene>
<keyword evidence="5" id="KW-0997">Cell inner membrane</keyword>
<dbReference type="NCBIfam" id="TIGR00711">
    <property type="entry name" value="efflux_EmrB"/>
    <property type="match status" value="1"/>
</dbReference>
<name>A0A380MPT1_9GAMM</name>
<feature type="transmembrane region" description="Helical" evidence="9">
    <location>
        <begin position="92"/>
        <end position="113"/>
    </location>
</feature>
<comment type="subcellular location">
    <subcellularLocation>
        <location evidence="1">Cell inner membrane</location>
        <topology evidence="1">Multi-pass membrane protein</topology>
    </subcellularLocation>
</comment>
<dbReference type="Pfam" id="PF07690">
    <property type="entry name" value="MFS_1"/>
    <property type="match status" value="1"/>
</dbReference>
<dbReference type="Proteomes" id="UP000254601">
    <property type="component" value="Unassembled WGS sequence"/>
</dbReference>
<dbReference type="FunFam" id="1.20.1720.10:FF:000002">
    <property type="entry name" value="Multidrug resistance protein B"/>
    <property type="match status" value="1"/>
</dbReference>
<evidence type="ECO:0000256" key="3">
    <source>
        <dbReference type="ARBA" id="ARBA00022448"/>
    </source>
</evidence>
<evidence type="ECO:0000259" key="10">
    <source>
        <dbReference type="PROSITE" id="PS50850"/>
    </source>
</evidence>
<feature type="transmembrane region" description="Helical" evidence="9">
    <location>
        <begin position="348"/>
        <end position="365"/>
    </location>
</feature>
<evidence type="ECO:0000256" key="9">
    <source>
        <dbReference type="SAM" id="Phobius"/>
    </source>
</evidence>
<keyword evidence="12" id="KW-1185">Reference proteome</keyword>
<dbReference type="AlphaFoldDB" id="A0A380MPT1"/>
<feature type="transmembrane region" description="Helical" evidence="9">
    <location>
        <begin position="214"/>
        <end position="233"/>
    </location>
</feature>
<proteinExistence type="inferred from homology"/>
<evidence type="ECO:0000256" key="2">
    <source>
        <dbReference type="ARBA" id="ARBA00008537"/>
    </source>
</evidence>
<dbReference type="InterPro" id="IPR036259">
    <property type="entry name" value="MFS_trans_sf"/>
</dbReference>
<dbReference type="PRINTS" id="PR01036">
    <property type="entry name" value="TCRTETB"/>
</dbReference>
<evidence type="ECO:0000313" key="11">
    <source>
        <dbReference type="EMBL" id="SUO93903.1"/>
    </source>
</evidence>
<dbReference type="PANTHER" id="PTHR42718">
    <property type="entry name" value="MAJOR FACILITATOR SUPERFAMILY MULTIDRUG TRANSPORTER MFSC"/>
    <property type="match status" value="1"/>
</dbReference>
<keyword evidence="4" id="KW-1003">Cell membrane</keyword>
<evidence type="ECO:0000256" key="7">
    <source>
        <dbReference type="ARBA" id="ARBA00022989"/>
    </source>
</evidence>
<dbReference type="Gene3D" id="1.20.1250.20">
    <property type="entry name" value="MFS general substrate transporter like domains"/>
    <property type="match status" value="1"/>
</dbReference>
<dbReference type="GO" id="GO:1990961">
    <property type="term" value="P:xenobiotic detoxification by transmembrane export across the plasma membrane"/>
    <property type="evidence" value="ECO:0007669"/>
    <property type="project" value="UniProtKB-ARBA"/>
</dbReference>
<feature type="transmembrane region" description="Helical" evidence="9">
    <location>
        <begin position="314"/>
        <end position="336"/>
    </location>
</feature>
<comment type="similarity">
    <text evidence="2">Belongs to the major facilitator superfamily. EmrB family.</text>
</comment>
<feature type="transmembrane region" description="Helical" evidence="9">
    <location>
        <begin position="153"/>
        <end position="174"/>
    </location>
</feature>
<feature type="transmembrane region" description="Helical" evidence="9">
    <location>
        <begin position="119"/>
        <end position="141"/>
    </location>
</feature>
<feature type="transmembrane region" description="Helical" evidence="9">
    <location>
        <begin position="66"/>
        <end position="85"/>
    </location>
</feature>
<dbReference type="GO" id="GO:0022857">
    <property type="term" value="F:transmembrane transporter activity"/>
    <property type="evidence" value="ECO:0007669"/>
    <property type="project" value="InterPro"/>
</dbReference>
<dbReference type="PROSITE" id="PS50850">
    <property type="entry name" value="MFS"/>
    <property type="match status" value="1"/>
</dbReference>
<feature type="transmembrane region" description="Helical" evidence="9">
    <location>
        <begin position="20"/>
        <end position="41"/>
    </location>
</feature>
<dbReference type="PANTHER" id="PTHR42718:SF9">
    <property type="entry name" value="MAJOR FACILITATOR SUPERFAMILY MULTIDRUG TRANSPORTER MFSC"/>
    <property type="match status" value="1"/>
</dbReference>
<keyword evidence="6 9" id="KW-0812">Transmembrane</keyword>
<feature type="transmembrane region" description="Helical" evidence="9">
    <location>
        <begin position="377"/>
        <end position="399"/>
    </location>
</feature>
<evidence type="ECO:0000256" key="6">
    <source>
        <dbReference type="ARBA" id="ARBA00022692"/>
    </source>
</evidence>
<evidence type="ECO:0000256" key="5">
    <source>
        <dbReference type="ARBA" id="ARBA00022519"/>
    </source>
</evidence>
<organism evidence="11 12">
    <name type="scientific">Suttonella ornithocola</name>
    <dbReference type="NCBI Taxonomy" id="279832"/>
    <lineage>
        <taxon>Bacteria</taxon>
        <taxon>Pseudomonadati</taxon>
        <taxon>Pseudomonadota</taxon>
        <taxon>Gammaproteobacteria</taxon>
        <taxon>Cardiobacteriales</taxon>
        <taxon>Cardiobacteriaceae</taxon>
        <taxon>Suttonella</taxon>
    </lineage>
</organism>
<feature type="transmembrane region" description="Helical" evidence="9">
    <location>
        <begin position="492"/>
        <end position="510"/>
    </location>
</feature>
<dbReference type="GO" id="GO:0015721">
    <property type="term" value="P:bile acid and bile salt transport"/>
    <property type="evidence" value="ECO:0007669"/>
    <property type="project" value="UniProtKB-ARBA"/>
</dbReference>
<evidence type="ECO:0000313" key="12">
    <source>
        <dbReference type="Proteomes" id="UP000254601"/>
    </source>
</evidence>
<dbReference type="CDD" id="cd17503">
    <property type="entry name" value="MFS_LmrB_MDR_like"/>
    <property type="match status" value="1"/>
</dbReference>
<dbReference type="InterPro" id="IPR020846">
    <property type="entry name" value="MFS_dom"/>
</dbReference>
<keyword evidence="8 9" id="KW-0472">Membrane</keyword>
<feature type="transmembrane region" description="Helical" evidence="9">
    <location>
        <begin position="180"/>
        <end position="202"/>
    </location>
</feature>
<sequence length="517" mass="56714">MSSLNNNATQKTHIAAPKPLSGWSLALATIALSLSVFMMVLDSTIANVALPTIAGDLGAATSQGTWVITMFAVSNAISIPLTGFLAKRFGQVRVFLVSGILFVICSWLCGIAHNLIELVIFRICQGAVAGPMIPLAQSLLLQCYPPQKRAMALGLFSMVIVTAPIFGPLLGGYICDNYHWGWIFFINIPIGIFALLIAWQQLRDRESPTAKDKVDYIGLALLVAGVGCLQLMLDRGKELDWFSSPEILLLSAISIVSLSYLIIWEWDHENPIVNLRLFLDRNFAIGTLVISAAFMVYMGAIVLLPLVLQQTLGYTAIWAGLASSPIGVFPVLLTPIIGKYGNRLDMRILVTLSFIVYCSTFIWRSDFTAQMSYWDVFWPQFVQGIGTAMFFMPLTAITLSRISPTQLAAAAGLSNFVRTLAGGIGTSIITTMWDRHTGLHHQFLTEAITPYNDNAQQWLATVKAVGLNQEQAYTLLNRTISQQSSIIGSNEVFYISGLVFLLLLGLVWLAKPPFGHR</sequence>
<keyword evidence="3" id="KW-0813">Transport</keyword>
<protein>
    <submittedName>
        <fullName evidence="11">Multidrug resistance protein B</fullName>
    </submittedName>
</protein>
<accession>A0A380MPT1</accession>
<dbReference type="OrthoDB" id="9812221at2"/>
<reference evidence="11 12" key="1">
    <citation type="submission" date="2018-06" db="EMBL/GenBank/DDBJ databases">
        <authorList>
            <consortium name="Pathogen Informatics"/>
            <person name="Doyle S."/>
        </authorList>
    </citation>
    <scope>NUCLEOTIDE SEQUENCE [LARGE SCALE GENOMIC DNA]</scope>
    <source>
        <strain evidence="11 12">NCTC13337</strain>
    </source>
</reference>
<keyword evidence="7 9" id="KW-1133">Transmembrane helix</keyword>
<dbReference type="EMBL" id="UHIC01000001">
    <property type="protein sequence ID" value="SUO93903.1"/>
    <property type="molecule type" value="Genomic_DNA"/>
</dbReference>
<feature type="transmembrane region" description="Helical" evidence="9">
    <location>
        <begin position="283"/>
        <end position="308"/>
    </location>
</feature>
<dbReference type="InterPro" id="IPR011701">
    <property type="entry name" value="MFS"/>
</dbReference>
<feature type="transmembrane region" description="Helical" evidence="9">
    <location>
        <begin position="245"/>
        <end position="263"/>
    </location>
</feature>
<dbReference type="InterPro" id="IPR004638">
    <property type="entry name" value="EmrB-like"/>
</dbReference>
<evidence type="ECO:0000256" key="1">
    <source>
        <dbReference type="ARBA" id="ARBA00004429"/>
    </source>
</evidence>
<feature type="domain" description="Major facilitator superfamily (MFS) profile" evidence="10">
    <location>
        <begin position="28"/>
        <end position="515"/>
    </location>
</feature>
<dbReference type="GO" id="GO:0005886">
    <property type="term" value="C:plasma membrane"/>
    <property type="evidence" value="ECO:0007669"/>
    <property type="project" value="UniProtKB-SubCell"/>
</dbReference>
<dbReference type="SUPFAM" id="SSF103473">
    <property type="entry name" value="MFS general substrate transporter"/>
    <property type="match status" value="1"/>
</dbReference>
<evidence type="ECO:0000256" key="4">
    <source>
        <dbReference type="ARBA" id="ARBA00022475"/>
    </source>
</evidence>
<dbReference type="RefSeq" id="WP_072576444.1">
    <property type="nucleotide sequence ID" value="NZ_LWHB01000073.1"/>
</dbReference>
<evidence type="ECO:0000256" key="8">
    <source>
        <dbReference type="ARBA" id="ARBA00023136"/>
    </source>
</evidence>